<evidence type="ECO:0000313" key="3">
    <source>
        <dbReference type="Proteomes" id="UP000183832"/>
    </source>
</evidence>
<proteinExistence type="predicted"/>
<dbReference type="Proteomes" id="UP000183832">
    <property type="component" value="Unassembled WGS sequence"/>
</dbReference>
<reference evidence="2 3" key="1">
    <citation type="submission" date="2015-04" db="EMBL/GenBank/DDBJ databases">
        <authorList>
            <person name="Syromyatnikov M.Y."/>
            <person name="Popov V.N."/>
        </authorList>
    </citation>
    <scope>NUCLEOTIDE SEQUENCE [LARGE SCALE GENOMIC DNA]</scope>
</reference>
<name>A0A1J1IC96_9DIPT</name>
<dbReference type="EMBL" id="CVRI01000047">
    <property type="protein sequence ID" value="CRK97909.1"/>
    <property type="molecule type" value="Genomic_DNA"/>
</dbReference>
<feature type="compositionally biased region" description="Basic and acidic residues" evidence="1">
    <location>
        <begin position="1"/>
        <end position="26"/>
    </location>
</feature>
<keyword evidence="3" id="KW-1185">Reference proteome</keyword>
<dbReference type="AlphaFoldDB" id="A0A1J1IC96"/>
<gene>
    <name evidence="2" type="ORF">CLUMA_CG011284</name>
</gene>
<evidence type="ECO:0000313" key="2">
    <source>
        <dbReference type="EMBL" id="CRK97909.1"/>
    </source>
</evidence>
<feature type="region of interest" description="Disordered" evidence="1">
    <location>
        <begin position="1"/>
        <end position="44"/>
    </location>
</feature>
<accession>A0A1J1IC96</accession>
<evidence type="ECO:0000256" key="1">
    <source>
        <dbReference type="SAM" id="MobiDB-lite"/>
    </source>
</evidence>
<sequence>MSQSFKDKEAFVLDQQRREGEDRIDGGENCAKRKRNQNQTREVKRKTQIVVTASFSLANRYFIISTKQQHSGNFGEVWRVENNKKHSRAFQQHTSKA</sequence>
<protein>
    <submittedName>
        <fullName evidence="2">CLUMA_CG011284, isoform A</fullName>
    </submittedName>
</protein>
<organism evidence="2 3">
    <name type="scientific">Clunio marinus</name>
    <dbReference type="NCBI Taxonomy" id="568069"/>
    <lineage>
        <taxon>Eukaryota</taxon>
        <taxon>Metazoa</taxon>
        <taxon>Ecdysozoa</taxon>
        <taxon>Arthropoda</taxon>
        <taxon>Hexapoda</taxon>
        <taxon>Insecta</taxon>
        <taxon>Pterygota</taxon>
        <taxon>Neoptera</taxon>
        <taxon>Endopterygota</taxon>
        <taxon>Diptera</taxon>
        <taxon>Nematocera</taxon>
        <taxon>Chironomoidea</taxon>
        <taxon>Chironomidae</taxon>
        <taxon>Clunio</taxon>
    </lineage>
</organism>